<evidence type="ECO:0000256" key="1">
    <source>
        <dbReference type="ARBA" id="ARBA00022679"/>
    </source>
</evidence>
<feature type="region of interest" description="Disordered" evidence="4">
    <location>
        <begin position="186"/>
        <end position="303"/>
    </location>
</feature>
<dbReference type="GO" id="GO:0019799">
    <property type="term" value="F:tubulin N-acetyltransferase activity"/>
    <property type="evidence" value="ECO:0007669"/>
    <property type="project" value="UniProtKB-UniRule"/>
</dbReference>
<feature type="compositionally biased region" description="Low complexity" evidence="4">
    <location>
        <begin position="252"/>
        <end position="262"/>
    </location>
</feature>
<accession>A0AAE0L866</accession>
<comment type="similarity">
    <text evidence="3">Belongs to the acetyltransferase ATAT1 family.</text>
</comment>
<keyword evidence="2 3" id="KW-0012">Acyltransferase</keyword>
<proteinExistence type="inferred from homology"/>
<feature type="binding site" evidence="3">
    <location>
        <begin position="113"/>
        <end position="126"/>
    </location>
    <ligand>
        <name>acetyl-CoA</name>
        <dbReference type="ChEBI" id="CHEBI:57288"/>
    </ligand>
</feature>
<dbReference type="PROSITE" id="PS51730">
    <property type="entry name" value="GNAT_ATAT"/>
    <property type="match status" value="1"/>
</dbReference>
<dbReference type="AlphaFoldDB" id="A0AAE0L866"/>
<evidence type="ECO:0000313" key="7">
    <source>
        <dbReference type="Proteomes" id="UP001190700"/>
    </source>
</evidence>
<feature type="compositionally biased region" description="Basic residues" evidence="4">
    <location>
        <begin position="342"/>
        <end position="351"/>
    </location>
</feature>
<feature type="site" description="Crucial for catalytic activity" evidence="3">
    <location>
        <position position="48"/>
    </location>
</feature>
<feature type="compositionally biased region" description="Polar residues" evidence="4">
    <location>
        <begin position="273"/>
        <end position="300"/>
    </location>
</feature>
<protein>
    <recommendedName>
        <fullName evidence="3">Alpha-tubulin N-acetyltransferase</fullName>
        <shortName evidence="3">Alpha-TAT</shortName>
        <shortName evidence="3">TAT</shortName>
        <ecNumber evidence="3">2.3.1.108</ecNumber>
    </recommendedName>
    <alternativeName>
        <fullName evidence="3">Acetyltransferase mec-17 homolog</fullName>
    </alternativeName>
</protein>
<keyword evidence="1 3" id="KW-0808">Transferase</keyword>
<evidence type="ECO:0000256" key="4">
    <source>
        <dbReference type="SAM" id="MobiDB-lite"/>
    </source>
</evidence>
<evidence type="ECO:0000256" key="3">
    <source>
        <dbReference type="HAMAP-Rule" id="MF_03130"/>
    </source>
</evidence>
<dbReference type="Pfam" id="PF05301">
    <property type="entry name" value="Acetyltransf_16"/>
    <property type="match status" value="1"/>
</dbReference>
<reference evidence="6 7" key="1">
    <citation type="journal article" date="2015" name="Genome Biol. Evol.">
        <title>Comparative Genomics of a Bacterivorous Green Alga Reveals Evolutionary Causalities and Consequences of Phago-Mixotrophic Mode of Nutrition.</title>
        <authorList>
            <person name="Burns J.A."/>
            <person name="Paasch A."/>
            <person name="Narechania A."/>
            <person name="Kim E."/>
        </authorList>
    </citation>
    <scope>NUCLEOTIDE SEQUENCE [LARGE SCALE GENOMIC DNA]</scope>
    <source>
        <strain evidence="6 7">PLY_AMNH</strain>
    </source>
</reference>
<dbReference type="PANTHER" id="PTHR12327">
    <property type="entry name" value="ALPHA-TUBULIN N-ACETYLTRANSFERASE 1"/>
    <property type="match status" value="1"/>
</dbReference>
<dbReference type="Proteomes" id="UP001190700">
    <property type="component" value="Unassembled WGS sequence"/>
</dbReference>
<sequence>MDFFCSIKGLEAPISVWNSALLAKLSREEQENMRRIIDLAGQNSAKAQGLGAVITDFQKVRGNSDHTLYILAKVHSQQKVEILGILKVGAKNLFIQSATGAWKEMKPLCVLDFYVHESCQRCGIGRDAFEFFLHDKQVAPRQLAYDRPSPKLMGFLAKHYGLKNYVPQSNNFVVFQQYWEHAAAQTSGNRSNAGAPRAGNQPSSAWATTNMRPLTPQTGPGAKKPVPIGELCNGGMLPGMGMSPQHGRRSSGRSQRAASPAQMSPMTAPYAQESAQLQGATSTRSNSVPVQRTTAPQSLSGHLHRLKSANQVSPITGAAMNVAPASPKLIDSPTALCDPHSKVARFGRRSGRRNDPLGGRREDENTIGHVRPPSHPGRNHGQMAGMGAAAAIQP</sequence>
<comment type="caution">
    <text evidence="6">The sequence shown here is derived from an EMBL/GenBank/DDBJ whole genome shotgun (WGS) entry which is preliminary data.</text>
</comment>
<dbReference type="EC" id="2.3.1.108" evidence="3"/>
<dbReference type="EMBL" id="LGRX02007297">
    <property type="protein sequence ID" value="KAK3275315.1"/>
    <property type="molecule type" value="Genomic_DNA"/>
</dbReference>
<dbReference type="GO" id="GO:0070507">
    <property type="term" value="P:regulation of microtubule cytoskeleton organization"/>
    <property type="evidence" value="ECO:0007669"/>
    <property type="project" value="UniProtKB-UniRule"/>
</dbReference>
<organism evidence="6 7">
    <name type="scientific">Cymbomonas tetramitiformis</name>
    <dbReference type="NCBI Taxonomy" id="36881"/>
    <lineage>
        <taxon>Eukaryota</taxon>
        <taxon>Viridiplantae</taxon>
        <taxon>Chlorophyta</taxon>
        <taxon>Pyramimonadophyceae</taxon>
        <taxon>Pyramimonadales</taxon>
        <taxon>Pyramimonadaceae</taxon>
        <taxon>Cymbomonas</taxon>
    </lineage>
</organism>
<feature type="compositionally biased region" description="Low complexity" evidence="4">
    <location>
        <begin position="383"/>
        <end position="394"/>
    </location>
</feature>
<gene>
    <name evidence="6" type="ORF">CYMTET_16549</name>
</gene>
<feature type="compositionally biased region" description="Basic and acidic residues" evidence="4">
    <location>
        <begin position="352"/>
        <end position="366"/>
    </location>
</feature>
<dbReference type="Gene3D" id="3.40.630.30">
    <property type="match status" value="1"/>
</dbReference>
<feature type="compositionally biased region" description="Polar residues" evidence="4">
    <location>
        <begin position="200"/>
        <end position="218"/>
    </location>
</feature>
<comment type="catalytic activity">
    <reaction evidence="3">
        <text>L-lysyl-[alpha-tubulin] + acetyl-CoA = N(6)-acetyl-L-lysyl-[alpha-tubulin] + CoA + H(+)</text>
        <dbReference type="Rhea" id="RHEA:15277"/>
        <dbReference type="Rhea" id="RHEA-COMP:11278"/>
        <dbReference type="Rhea" id="RHEA-COMP:11279"/>
        <dbReference type="ChEBI" id="CHEBI:15378"/>
        <dbReference type="ChEBI" id="CHEBI:29969"/>
        <dbReference type="ChEBI" id="CHEBI:57287"/>
        <dbReference type="ChEBI" id="CHEBI:57288"/>
        <dbReference type="ChEBI" id="CHEBI:61930"/>
        <dbReference type="EC" id="2.3.1.108"/>
    </reaction>
</comment>
<feature type="domain" description="N-acetyltransferase" evidence="5">
    <location>
        <begin position="1"/>
        <end position="179"/>
    </location>
</feature>
<feature type="binding site" evidence="3">
    <location>
        <begin position="149"/>
        <end position="158"/>
    </location>
    <ligand>
        <name>acetyl-CoA</name>
        <dbReference type="ChEBI" id="CHEBI:57288"/>
    </ligand>
</feature>
<dbReference type="InterPro" id="IPR007965">
    <property type="entry name" value="GNAT_ATAT"/>
</dbReference>
<evidence type="ECO:0000313" key="6">
    <source>
        <dbReference type="EMBL" id="KAK3275315.1"/>
    </source>
</evidence>
<keyword evidence="7" id="KW-1185">Reference proteome</keyword>
<dbReference type="PANTHER" id="PTHR12327:SF0">
    <property type="entry name" value="ALPHA-TUBULIN N-ACETYLTRANSFERASE 1"/>
    <property type="match status" value="1"/>
</dbReference>
<evidence type="ECO:0000259" key="5">
    <source>
        <dbReference type="PROSITE" id="PS51730"/>
    </source>
</evidence>
<name>A0AAE0L866_9CHLO</name>
<dbReference type="GO" id="GO:0005874">
    <property type="term" value="C:microtubule"/>
    <property type="evidence" value="ECO:0007669"/>
    <property type="project" value="InterPro"/>
</dbReference>
<dbReference type="InterPro" id="IPR038746">
    <property type="entry name" value="Atat"/>
</dbReference>
<dbReference type="HAMAP" id="MF_03130">
    <property type="entry name" value="mec17"/>
    <property type="match status" value="1"/>
</dbReference>
<evidence type="ECO:0000256" key="2">
    <source>
        <dbReference type="ARBA" id="ARBA00023315"/>
    </source>
</evidence>
<comment type="function">
    <text evidence="3">Specifically acetylates 'Lys-40' in alpha-tubulin on the lumenal side of microtubules. Promotes microtubule destabilization and accelerates microtubule dynamics; this activity may be independent of acetylation activity. Acetylates alpha-tubulin with a slow enzymatic rate, due to a catalytic site that is not optimized for acetyl transfer. Enters the microtubule through each end and diffuses quickly throughout the lumen of microtubules. Acetylates only long/old microtubules because of its slow acetylation rate since it does not have time to act on dynamically unstable microtubules before the enzyme is released.</text>
</comment>
<feature type="region of interest" description="Disordered" evidence="4">
    <location>
        <begin position="331"/>
        <end position="394"/>
    </location>
</feature>